<protein>
    <submittedName>
        <fullName evidence="1">NBS-LRR resistance protein</fullName>
    </submittedName>
</protein>
<proteinExistence type="predicted"/>
<dbReference type="Proteomes" id="UP000265520">
    <property type="component" value="Unassembled WGS sequence"/>
</dbReference>
<reference evidence="1 2" key="1">
    <citation type="journal article" date="2018" name="Front. Plant Sci.">
        <title>Red Clover (Trifolium pratense) and Zigzag Clover (T. medium) - A Picture of Genomic Similarities and Differences.</title>
        <authorList>
            <person name="Dluhosova J."/>
            <person name="Istvanek J."/>
            <person name="Nedelnik J."/>
            <person name="Repkova J."/>
        </authorList>
    </citation>
    <scope>NUCLEOTIDE SEQUENCE [LARGE SCALE GENOMIC DNA]</scope>
    <source>
        <strain evidence="2">cv. 10/8</strain>
        <tissue evidence="1">Leaf</tissue>
    </source>
</reference>
<dbReference type="AlphaFoldDB" id="A0A392SS99"/>
<keyword evidence="2" id="KW-1185">Reference proteome</keyword>
<organism evidence="1 2">
    <name type="scientific">Trifolium medium</name>
    <dbReference type="NCBI Taxonomy" id="97028"/>
    <lineage>
        <taxon>Eukaryota</taxon>
        <taxon>Viridiplantae</taxon>
        <taxon>Streptophyta</taxon>
        <taxon>Embryophyta</taxon>
        <taxon>Tracheophyta</taxon>
        <taxon>Spermatophyta</taxon>
        <taxon>Magnoliopsida</taxon>
        <taxon>eudicotyledons</taxon>
        <taxon>Gunneridae</taxon>
        <taxon>Pentapetalae</taxon>
        <taxon>rosids</taxon>
        <taxon>fabids</taxon>
        <taxon>Fabales</taxon>
        <taxon>Fabaceae</taxon>
        <taxon>Papilionoideae</taxon>
        <taxon>50 kb inversion clade</taxon>
        <taxon>NPAAA clade</taxon>
        <taxon>Hologalegina</taxon>
        <taxon>IRL clade</taxon>
        <taxon>Trifolieae</taxon>
        <taxon>Trifolium</taxon>
    </lineage>
</organism>
<dbReference type="EMBL" id="LXQA010423941">
    <property type="protein sequence ID" value="MCI50915.1"/>
    <property type="molecule type" value="Genomic_DNA"/>
</dbReference>
<sequence>MLRRKIGNKFKEITSRFNQIAESKNRFLLQMVGTVKERQEVAEWRQTSSIISEPKVYGREVDKEKIVEFLLTQARGSDFLPVYT</sequence>
<comment type="caution">
    <text evidence="1">The sequence shown here is derived from an EMBL/GenBank/DDBJ whole genome shotgun (WGS) entry which is preliminary data.</text>
</comment>
<feature type="non-terminal residue" evidence="1">
    <location>
        <position position="84"/>
    </location>
</feature>
<accession>A0A392SS99</accession>
<evidence type="ECO:0000313" key="2">
    <source>
        <dbReference type="Proteomes" id="UP000265520"/>
    </source>
</evidence>
<name>A0A392SS99_9FABA</name>
<evidence type="ECO:0000313" key="1">
    <source>
        <dbReference type="EMBL" id="MCI50915.1"/>
    </source>
</evidence>